<evidence type="ECO:0000256" key="4">
    <source>
        <dbReference type="ARBA" id="ARBA00023136"/>
    </source>
</evidence>
<evidence type="ECO:0000256" key="2">
    <source>
        <dbReference type="ARBA" id="ARBA00022692"/>
    </source>
</evidence>
<evidence type="ECO:0000313" key="8">
    <source>
        <dbReference type="EMBL" id="MDF3293936.1"/>
    </source>
</evidence>
<dbReference type="PANTHER" id="PTHR11662:SF399">
    <property type="entry name" value="FI19708P1-RELATED"/>
    <property type="match status" value="1"/>
</dbReference>
<dbReference type="EMBL" id="JARJBC010000032">
    <property type="protein sequence ID" value="MDF3293936.1"/>
    <property type="molecule type" value="Genomic_DNA"/>
</dbReference>
<feature type="domain" description="Major facilitator superfamily (MFS) profile" evidence="7">
    <location>
        <begin position="11"/>
        <end position="415"/>
    </location>
</feature>
<dbReference type="InterPro" id="IPR050382">
    <property type="entry name" value="MFS_Na/Anion_cotransporter"/>
</dbReference>
<protein>
    <submittedName>
        <fullName evidence="8">MFS transporter</fullName>
    </submittedName>
</protein>
<evidence type="ECO:0000256" key="5">
    <source>
        <dbReference type="SAM" id="MobiDB-lite"/>
    </source>
</evidence>
<name>A0ABT5ZW19_9ACTN</name>
<dbReference type="Pfam" id="PF07690">
    <property type="entry name" value="MFS_1"/>
    <property type="match status" value="1"/>
</dbReference>
<dbReference type="Proteomes" id="UP001216579">
    <property type="component" value="Unassembled WGS sequence"/>
</dbReference>
<dbReference type="CDD" id="cd17319">
    <property type="entry name" value="MFS_ExuT_GudP_like"/>
    <property type="match status" value="1"/>
</dbReference>
<accession>A0ABT5ZW19</accession>
<dbReference type="PROSITE" id="PS50850">
    <property type="entry name" value="MFS"/>
    <property type="match status" value="1"/>
</dbReference>
<feature type="transmembrane region" description="Helical" evidence="6">
    <location>
        <begin position="302"/>
        <end position="320"/>
    </location>
</feature>
<dbReference type="Gene3D" id="1.20.1250.20">
    <property type="entry name" value="MFS general substrate transporter like domains"/>
    <property type="match status" value="2"/>
</dbReference>
<gene>
    <name evidence="8" type="ORF">P3G67_32930</name>
</gene>
<dbReference type="InterPro" id="IPR036259">
    <property type="entry name" value="MFS_trans_sf"/>
</dbReference>
<organism evidence="8 9">
    <name type="scientific">Streptomyces silvisoli</name>
    <dbReference type="NCBI Taxonomy" id="3034235"/>
    <lineage>
        <taxon>Bacteria</taxon>
        <taxon>Bacillati</taxon>
        <taxon>Actinomycetota</taxon>
        <taxon>Actinomycetes</taxon>
        <taxon>Kitasatosporales</taxon>
        <taxon>Streptomycetaceae</taxon>
        <taxon>Streptomyces</taxon>
    </lineage>
</organism>
<feature type="transmembrane region" description="Helical" evidence="6">
    <location>
        <begin position="7"/>
        <end position="24"/>
    </location>
</feature>
<dbReference type="SUPFAM" id="SSF103473">
    <property type="entry name" value="MFS general substrate transporter"/>
    <property type="match status" value="1"/>
</dbReference>
<evidence type="ECO:0000256" key="6">
    <source>
        <dbReference type="SAM" id="Phobius"/>
    </source>
</evidence>
<feature type="transmembrane region" description="Helical" evidence="6">
    <location>
        <begin position="227"/>
        <end position="248"/>
    </location>
</feature>
<sequence length="439" mass="45885">MLTVDRVRWGIGTLIAGGLLVNFADRTVISVAGSQLSDEFGMDVSQLGWVLGAFSWSYCLAQLPAGVLVDRIGVRWLNGVAVVLWGLASLLTATAGGLGLIIATRLLLGVAEGPFMLSASKATASWFPTAERGRATALFDGATKLSNVIGLPVLALVIGKWGWRAGFLFTGVTSLLFAVVWWRCYWDPAEHPGLDNAGRADLTARGARGHDRAGTAAVRTVLRSRRLWAMTLGFACYGYTINVLLTWMPQFFQRQFGARVVDSGLYSTAPWIAAALAEFTLGGWLVDRLVSAGRDPMKVRRAVLFGGLAVGASVGFAGTAESTLAAMGWMTLSLSGLAVAAPVAWSLPGLLAPTGSVGTASGLMNVANAVATAGGVVLTGWLAKVTGSFGTPFVFAVGVLGAGILLYWPVFTVRRHGVPRSASPGAGKRAPEEGSQICA</sequence>
<feature type="transmembrane region" description="Helical" evidence="6">
    <location>
        <begin position="161"/>
        <end position="182"/>
    </location>
</feature>
<feature type="transmembrane region" description="Helical" evidence="6">
    <location>
        <begin position="326"/>
        <end position="351"/>
    </location>
</feature>
<keyword evidence="2 6" id="KW-0812">Transmembrane</keyword>
<reference evidence="8 9" key="1">
    <citation type="submission" date="2023-03" db="EMBL/GenBank/DDBJ databases">
        <title>Draft genome sequence of Streptomyces sp. RB6PN23 isolated from peat swamp forest in Thailand.</title>
        <authorList>
            <person name="Klaysubun C."/>
            <person name="Duangmal K."/>
        </authorList>
    </citation>
    <scope>NUCLEOTIDE SEQUENCE [LARGE SCALE GENOMIC DNA]</scope>
    <source>
        <strain evidence="8 9">RB6PN23</strain>
    </source>
</reference>
<feature type="transmembrane region" description="Helical" evidence="6">
    <location>
        <begin position="81"/>
        <end position="108"/>
    </location>
</feature>
<keyword evidence="4 6" id="KW-0472">Membrane</keyword>
<evidence type="ECO:0000256" key="1">
    <source>
        <dbReference type="ARBA" id="ARBA00004651"/>
    </source>
</evidence>
<evidence type="ECO:0000256" key="3">
    <source>
        <dbReference type="ARBA" id="ARBA00022989"/>
    </source>
</evidence>
<keyword evidence="3 6" id="KW-1133">Transmembrane helix</keyword>
<dbReference type="InterPro" id="IPR011701">
    <property type="entry name" value="MFS"/>
</dbReference>
<keyword evidence="9" id="KW-1185">Reference proteome</keyword>
<feature type="transmembrane region" description="Helical" evidence="6">
    <location>
        <begin position="44"/>
        <end position="69"/>
    </location>
</feature>
<dbReference type="PANTHER" id="PTHR11662">
    <property type="entry name" value="SOLUTE CARRIER FAMILY 17"/>
    <property type="match status" value="1"/>
</dbReference>
<dbReference type="RefSeq" id="WP_276096776.1">
    <property type="nucleotide sequence ID" value="NZ_JARJBC010000032.1"/>
</dbReference>
<feature type="transmembrane region" description="Helical" evidence="6">
    <location>
        <begin position="268"/>
        <end position="290"/>
    </location>
</feature>
<feature type="transmembrane region" description="Helical" evidence="6">
    <location>
        <begin position="389"/>
        <end position="410"/>
    </location>
</feature>
<comment type="subcellular location">
    <subcellularLocation>
        <location evidence="1">Cell membrane</location>
        <topology evidence="1">Multi-pass membrane protein</topology>
    </subcellularLocation>
</comment>
<evidence type="ECO:0000313" key="9">
    <source>
        <dbReference type="Proteomes" id="UP001216579"/>
    </source>
</evidence>
<comment type="caution">
    <text evidence="8">The sequence shown here is derived from an EMBL/GenBank/DDBJ whole genome shotgun (WGS) entry which is preliminary data.</text>
</comment>
<evidence type="ECO:0000259" key="7">
    <source>
        <dbReference type="PROSITE" id="PS50850"/>
    </source>
</evidence>
<dbReference type="InterPro" id="IPR020846">
    <property type="entry name" value="MFS_dom"/>
</dbReference>
<feature type="transmembrane region" description="Helical" evidence="6">
    <location>
        <begin position="363"/>
        <end position="383"/>
    </location>
</feature>
<proteinExistence type="predicted"/>
<feature type="region of interest" description="Disordered" evidence="5">
    <location>
        <begin position="420"/>
        <end position="439"/>
    </location>
</feature>